<dbReference type="CDD" id="cd02440">
    <property type="entry name" value="AdoMet_MTases"/>
    <property type="match status" value="1"/>
</dbReference>
<keyword evidence="8" id="KW-1185">Reference proteome</keyword>
<dbReference type="RefSeq" id="WP_034413574.1">
    <property type="nucleotide sequence ID" value="NZ_JGVK01000009.1"/>
</dbReference>
<dbReference type="Pfam" id="PF02527">
    <property type="entry name" value="GidB"/>
    <property type="match status" value="1"/>
</dbReference>
<dbReference type="PIRSF" id="PIRSF003078">
    <property type="entry name" value="GidB"/>
    <property type="match status" value="1"/>
</dbReference>
<evidence type="ECO:0000256" key="4">
    <source>
        <dbReference type="ARBA" id="ARBA00022679"/>
    </source>
</evidence>
<comment type="similarity">
    <text evidence="6">Belongs to the methyltransferase superfamily. RNA methyltransferase RsmG family.</text>
</comment>
<dbReference type="NCBIfam" id="TIGR00138">
    <property type="entry name" value="rsmG_gidB"/>
    <property type="match status" value="1"/>
</dbReference>
<accession>A0A084CNP3</accession>
<comment type="catalytic activity">
    <reaction evidence="6">
        <text>guanosine(527) in 16S rRNA + S-adenosyl-L-methionine = N(7)-methylguanosine(527) in 16S rRNA + S-adenosyl-L-homocysteine</text>
        <dbReference type="Rhea" id="RHEA:42732"/>
        <dbReference type="Rhea" id="RHEA-COMP:10209"/>
        <dbReference type="Rhea" id="RHEA-COMP:10210"/>
        <dbReference type="ChEBI" id="CHEBI:57856"/>
        <dbReference type="ChEBI" id="CHEBI:59789"/>
        <dbReference type="ChEBI" id="CHEBI:74269"/>
        <dbReference type="ChEBI" id="CHEBI:74480"/>
        <dbReference type="EC" id="2.1.1.170"/>
    </reaction>
</comment>
<name>A0A084CNP3_9GAMM</name>
<keyword evidence="1 6" id="KW-0963">Cytoplasm</keyword>
<comment type="caution">
    <text evidence="7">The sequence shown here is derived from an EMBL/GenBank/DDBJ whole genome shotgun (WGS) entry which is preliminary data.</text>
</comment>
<dbReference type="InterPro" id="IPR003682">
    <property type="entry name" value="rRNA_ssu_MeTfrase_G"/>
</dbReference>
<dbReference type="Proteomes" id="UP000053784">
    <property type="component" value="Unassembled WGS sequence"/>
</dbReference>
<protein>
    <recommendedName>
        <fullName evidence="6">Ribosomal RNA small subunit methyltransferase G</fullName>
        <ecNumber evidence="6">2.1.1.170</ecNumber>
    </recommendedName>
    <alternativeName>
        <fullName evidence="6">16S rRNA 7-methylguanosine methyltransferase</fullName>
        <shortName evidence="6">16S rRNA m7G methyltransferase</shortName>
    </alternativeName>
</protein>
<comment type="function">
    <text evidence="6">Specifically methylates the N7 position of guanine in position 527 of 16S rRNA.</text>
</comment>
<dbReference type="SUPFAM" id="SSF53335">
    <property type="entry name" value="S-adenosyl-L-methionine-dependent methyltransferases"/>
    <property type="match status" value="1"/>
</dbReference>
<dbReference type="Gene3D" id="3.40.50.150">
    <property type="entry name" value="Vaccinia Virus protein VP39"/>
    <property type="match status" value="1"/>
</dbReference>
<dbReference type="AlphaFoldDB" id="A0A084CNP3"/>
<keyword evidence="3 6" id="KW-0489">Methyltransferase</keyword>
<comment type="subcellular location">
    <subcellularLocation>
        <location evidence="6">Cytoplasm</location>
    </subcellularLocation>
</comment>
<dbReference type="eggNOG" id="COG0357">
    <property type="taxonomic scope" value="Bacteria"/>
</dbReference>
<dbReference type="HAMAP" id="MF_00074">
    <property type="entry name" value="16SrRNA_methyltr_G"/>
    <property type="match status" value="1"/>
</dbReference>
<dbReference type="OrthoDB" id="9808773at2"/>
<proteinExistence type="inferred from homology"/>
<dbReference type="EC" id="2.1.1.170" evidence="6"/>
<sequence>MNFLRKRLDQLLVKLNLEISEDQRNQLFDYVKLLNKWNQVYNLTSVRDPMEMLTKHILDSLSVNTYLKGERLIDVGTGPGLPGIPLAIINPNKEFVLLDSLGKRIRFVQQVQYELSIKNVVPIKSCVKEFQPEERFDGVLSRAFASMSRMVEWCYHLPKLDSGVFLALKGQLPRDEILALPTWCSVVDINFLEIPELEGDRHLVILSRKV</sequence>
<dbReference type="GO" id="GO:0070043">
    <property type="term" value="F:rRNA (guanine-N7-)-methyltransferase activity"/>
    <property type="evidence" value="ECO:0007669"/>
    <property type="project" value="UniProtKB-UniRule"/>
</dbReference>
<dbReference type="PANTHER" id="PTHR31760:SF0">
    <property type="entry name" value="S-ADENOSYL-L-METHIONINE-DEPENDENT METHYLTRANSFERASES SUPERFAMILY PROTEIN"/>
    <property type="match status" value="1"/>
</dbReference>
<dbReference type="InterPro" id="IPR029063">
    <property type="entry name" value="SAM-dependent_MTases_sf"/>
</dbReference>
<evidence type="ECO:0000313" key="8">
    <source>
        <dbReference type="Proteomes" id="UP000053784"/>
    </source>
</evidence>
<comment type="caution">
    <text evidence="6">Lacks conserved residue(s) required for the propagation of feature annotation.</text>
</comment>
<gene>
    <name evidence="6 7" type="primary">rsmG</name>
    <name evidence="7" type="ORF">CF67_17022</name>
</gene>
<evidence type="ECO:0000256" key="1">
    <source>
        <dbReference type="ARBA" id="ARBA00022490"/>
    </source>
</evidence>
<feature type="binding site" evidence="6">
    <location>
        <position position="76"/>
    </location>
    <ligand>
        <name>S-adenosyl-L-methionine</name>
        <dbReference type="ChEBI" id="CHEBI:59789"/>
    </ligand>
</feature>
<dbReference type="EMBL" id="JGVK01000009">
    <property type="protein sequence ID" value="KEY91422.1"/>
    <property type="molecule type" value="Genomic_DNA"/>
</dbReference>
<dbReference type="GO" id="GO:0005829">
    <property type="term" value="C:cytosol"/>
    <property type="evidence" value="ECO:0007669"/>
    <property type="project" value="TreeGrafter"/>
</dbReference>
<dbReference type="STRING" id="1179155.CF67_17022"/>
<evidence type="ECO:0000256" key="6">
    <source>
        <dbReference type="HAMAP-Rule" id="MF_00074"/>
    </source>
</evidence>
<reference evidence="7 8" key="1">
    <citation type="submission" date="2014-03" db="EMBL/GenBank/DDBJ databases">
        <title>Selection and divergence in the genomes of co-occurring obligate luminous symbionts with specific hosts.</title>
        <authorList>
            <person name="Hendry T.A."/>
            <person name="de Wet J.R."/>
            <person name="Dunlap P.V."/>
        </authorList>
    </citation>
    <scope>NUCLEOTIDE SEQUENCE [LARGE SCALE GENOMIC DNA]</scope>
    <source>
        <strain evidence="7 8">Ppalp.1</strain>
    </source>
</reference>
<feature type="binding site" evidence="6">
    <location>
        <position position="142"/>
    </location>
    <ligand>
        <name>S-adenosyl-L-methionine</name>
        <dbReference type="ChEBI" id="CHEBI:59789"/>
    </ligand>
</feature>
<organism evidence="7 8">
    <name type="scientific">Candidatus Photodesmus blepharonis</name>
    <dbReference type="NCBI Taxonomy" id="1179155"/>
    <lineage>
        <taxon>Bacteria</taxon>
        <taxon>Pseudomonadati</taxon>
        <taxon>Pseudomonadota</taxon>
        <taxon>Gammaproteobacteria</taxon>
        <taxon>Vibrionales</taxon>
        <taxon>Vibrionaceae</taxon>
        <taxon>Candidatus Photodesmus</taxon>
    </lineage>
</organism>
<evidence type="ECO:0000313" key="7">
    <source>
        <dbReference type="EMBL" id="KEY91422.1"/>
    </source>
</evidence>
<keyword evidence="4 6" id="KW-0808">Transferase</keyword>
<feature type="binding site" evidence="6">
    <location>
        <position position="81"/>
    </location>
    <ligand>
        <name>S-adenosyl-L-methionine</name>
        <dbReference type="ChEBI" id="CHEBI:59789"/>
    </ligand>
</feature>
<dbReference type="PANTHER" id="PTHR31760">
    <property type="entry name" value="S-ADENOSYL-L-METHIONINE-DEPENDENT METHYLTRANSFERASES SUPERFAMILY PROTEIN"/>
    <property type="match status" value="1"/>
</dbReference>
<evidence type="ECO:0000256" key="2">
    <source>
        <dbReference type="ARBA" id="ARBA00022552"/>
    </source>
</evidence>
<evidence type="ECO:0000256" key="5">
    <source>
        <dbReference type="ARBA" id="ARBA00022691"/>
    </source>
</evidence>
<keyword evidence="2 6" id="KW-0698">rRNA processing</keyword>
<evidence type="ECO:0000256" key="3">
    <source>
        <dbReference type="ARBA" id="ARBA00022603"/>
    </source>
</evidence>
<keyword evidence="5 6" id="KW-0949">S-adenosyl-L-methionine</keyword>